<comment type="caution">
    <text evidence="2">The sequence shown here is derived from an EMBL/GenBank/DDBJ whole genome shotgun (WGS) entry which is preliminary data.</text>
</comment>
<organism evidence="2 3">
    <name type="scientific">Lentinula lateritia</name>
    <dbReference type="NCBI Taxonomy" id="40482"/>
    <lineage>
        <taxon>Eukaryota</taxon>
        <taxon>Fungi</taxon>
        <taxon>Dikarya</taxon>
        <taxon>Basidiomycota</taxon>
        <taxon>Agaricomycotina</taxon>
        <taxon>Agaricomycetes</taxon>
        <taxon>Agaricomycetidae</taxon>
        <taxon>Agaricales</taxon>
        <taxon>Marasmiineae</taxon>
        <taxon>Omphalotaceae</taxon>
        <taxon>Lentinula</taxon>
    </lineage>
</organism>
<accession>A0ABQ8UZQ5</accession>
<sequence length="111" mass="12613">LICFPFGECEPCPPDEVLTFVFLRYNSRRSYYNSLINLSTGNTIPVRTTPSHPSSRVSAIIGETPAWEFCGRIISRERADWYESIACNVLSAVGAMLVIYIRVTDDMRCKR</sequence>
<evidence type="ECO:0000313" key="2">
    <source>
        <dbReference type="EMBL" id="KAJ4465432.1"/>
    </source>
</evidence>
<reference evidence="2" key="1">
    <citation type="submission" date="2022-08" db="EMBL/GenBank/DDBJ databases">
        <title>A Global Phylogenomic Analysis of the Shiitake Genus Lentinula.</title>
        <authorList>
            <consortium name="DOE Joint Genome Institute"/>
            <person name="Sierra-Patev S."/>
            <person name="Min B."/>
            <person name="Naranjo-Ortiz M."/>
            <person name="Looney B."/>
            <person name="Konkel Z."/>
            <person name="Slot J.C."/>
            <person name="Sakamoto Y."/>
            <person name="Steenwyk J.L."/>
            <person name="Rokas A."/>
            <person name="Carro J."/>
            <person name="Camarero S."/>
            <person name="Ferreira P."/>
            <person name="Molpeceres G."/>
            <person name="Ruiz-Duenas F.J."/>
            <person name="Serrano A."/>
            <person name="Henrissat B."/>
            <person name="Drula E."/>
            <person name="Hughes K.W."/>
            <person name="Mata J.L."/>
            <person name="Ishikawa N.K."/>
            <person name="Vargas-Isla R."/>
            <person name="Ushijima S."/>
            <person name="Smith C.A."/>
            <person name="Ahrendt S."/>
            <person name="Andreopoulos W."/>
            <person name="He G."/>
            <person name="Labutti K."/>
            <person name="Lipzen A."/>
            <person name="Ng V."/>
            <person name="Riley R."/>
            <person name="Sandor L."/>
            <person name="Barry K."/>
            <person name="Martinez A.T."/>
            <person name="Xiao Y."/>
            <person name="Gibbons J.G."/>
            <person name="Terashima K."/>
            <person name="Grigoriev I.V."/>
            <person name="Hibbett D.S."/>
        </authorList>
    </citation>
    <scope>NUCLEOTIDE SEQUENCE</scope>
    <source>
        <strain evidence="2">RHP3577 ss4</strain>
    </source>
</reference>
<keyword evidence="3" id="KW-1185">Reference proteome</keyword>
<name>A0ABQ8UZQ5_9AGAR</name>
<dbReference type="Proteomes" id="UP001150217">
    <property type="component" value="Unassembled WGS sequence"/>
</dbReference>
<keyword evidence="1" id="KW-1133">Transmembrane helix</keyword>
<gene>
    <name evidence="2" type="ORF">C8R41DRAFT_781805</name>
</gene>
<dbReference type="EMBL" id="JANVFT010000127">
    <property type="protein sequence ID" value="KAJ4465432.1"/>
    <property type="molecule type" value="Genomic_DNA"/>
</dbReference>
<evidence type="ECO:0000313" key="3">
    <source>
        <dbReference type="Proteomes" id="UP001150217"/>
    </source>
</evidence>
<evidence type="ECO:0000256" key="1">
    <source>
        <dbReference type="SAM" id="Phobius"/>
    </source>
</evidence>
<protein>
    <submittedName>
        <fullName evidence="2">Uncharacterized protein</fullName>
    </submittedName>
</protein>
<proteinExistence type="predicted"/>
<keyword evidence="1" id="KW-0812">Transmembrane</keyword>
<feature type="non-terminal residue" evidence="2">
    <location>
        <position position="1"/>
    </location>
</feature>
<keyword evidence="1" id="KW-0472">Membrane</keyword>
<feature type="transmembrane region" description="Helical" evidence="1">
    <location>
        <begin position="81"/>
        <end position="101"/>
    </location>
</feature>